<feature type="compositionally biased region" description="Polar residues" evidence="1">
    <location>
        <begin position="1"/>
        <end position="10"/>
    </location>
</feature>
<evidence type="ECO:0000313" key="2">
    <source>
        <dbReference type="EMBL" id="KKN61519.1"/>
    </source>
</evidence>
<organism evidence="2">
    <name type="scientific">marine sediment metagenome</name>
    <dbReference type="NCBI Taxonomy" id="412755"/>
    <lineage>
        <taxon>unclassified sequences</taxon>
        <taxon>metagenomes</taxon>
        <taxon>ecological metagenomes</taxon>
    </lineage>
</organism>
<feature type="region of interest" description="Disordered" evidence="1">
    <location>
        <begin position="1"/>
        <end position="25"/>
    </location>
</feature>
<gene>
    <name evidence="2" type="ORF">LCGC14_0521070</name>
</gene>
<dbReference type="AlphaFoldDB" id="A0A0F9S380"/>
<reference evidence="2" key="1">
    <citation type="journal article" date="2015" name="Nature">
        <title>Complex archaea that bridge the gap between prokaryotes and eukaryotes.</title>
        <authorList>
            <person name="Spang A."/>
            <person name="Saw J.H."/>
            <person name="Jorgensen S.L."/>
            <person name="Zaremba-Niedzwiedzka K."/>
            <person name="Martijn J."/>
            <person name="Lind A.E."/>
            <person name="van Eijk R."/>
            <person name="Schleper C."/>
            <person name="Guy L."/>
            <person name="Ettema T.J."/>
        </authorList>
    </citation>
    <scope>NUCLEOTIDE SEQUENCE</scope>
</reference>
<name>A0A0F9S380_9ZZZZ</name>
<comment type="caution">
    <text evidence="2">The sequence shown here is derived from an EMBL/GenBank/DDBJ whole genome shotgun (WGS) entry which is preliminary data.</text>
</comment>
<protein>
    <submittedName>
        <fullName evidence="2">Uncharacterized protein</fullName>
    </submittedName>
</protein>
<dbReference type="EMBL" id="LAZR01000655">
    <property type="protein sequence ID" value="KKN61519.1"/>
    <property type="molecule type" value="Genomic_DNA"/>
</dbReference>
<proteinExistence type="predicted"/>
<evidence type="ECO:0000256" key="1">
    <source>
        <dbReference type="SAM" id="MobiDB-lite"/>
    </source>
</evidence>
<accession>A0A0F9S380</accession>
<sequence>MPHPLQQQRNPLGVRGPSLFGPGSELGEEELAALAARDFGAPEREIEAGFSEELPPSLQALQAQGDRTGRDILIRRDSPSELSGNLSRFATARQAIGQNQTDIARANQMAEAGLEQAQGVAAAAQPGFQLELAGTPRRTESTSDVTQDITQDLTNTQGITPELAASRSQVGAIGGLEAIGRTTAGLTGLAPGITETLQGLADPAGAEANAVQSAAQQIADIARQRNVIQADPATRRALLEQIASEIINIELARQDGSLEQVLQLVEQQLSPLAGLASATP</sequence>